<feature type="compositionally biased region" description="Pro residues" evidence="1">
    <location>
        <begin position="365"/>
        <end position="379"/>
    </location>
</feature>
<feature type="region of interest" description="Disordered" evidence="1">
    <location>
        <begin position="1232"/>
        <end position="1294"/>
    </location>
</feature>
<evidence type="ECO:0000313" key="2">
    <source>
        <dbReference type="EMBL" id="CAJ0583108.1"/>
    </source>
</evidence>
<feature type="region of interest" description="Disordered" evidence="1">
    <location>
        <begin position="617"/>
        <end position="636"/>
    </location>
</feature>
<feature type="compositionally biased region" description="Acidic residues" evidence="1">
    <location>
        <begin position="1377"/>
        <end position="1396"/>
    </location>
</feature>
<name>A0AA36DB84_9BILA</name>
<proteinExistence type="predicted"/>
<evidence type="ECO:0000313" key="3">
    <source>
        <dbReference type="Proteomes" id="UP001177023"/>
    </source>
</evidence>
<keyword evidence="3" id="KW-1185">Reference proteome</keyword>
<feature type="compositionally biased region" description="Low complexity" evidence="1">
    <location>
        <begin position="187"/>
        <end position="197"/>
    </location>
</feature>
<gene>
    <name evidence="2" type="ORF">MSPICULIGERA_LOCUS21218</name>
</gene>
<feature type="region of interest" description="Disordered" evidence="1">
    <location>
        <begin position="431"/>
        <end position="572"/>
    </location>
</feature>
<feature type="region of interest" description="Disordered" evidence="1">
    <location>
        <begin position="357"/>
        <end position="386"/>
    </location>
</feature>
<feature type="region of interest" description="Disordered" evidence="1">
    <location>
        <begin position="137"/>
        <end position="170"/>
    </location>
</feature>
<dbReference type="Proteomes" id="UP001177023">
    <property type="component" value="Unassembled WGS sequence"/>
</dbReference>
<reference evidence="2" key="1">
    <citation type="submission" date="2023-06" db="EMBL/GenBank/DDBJ databases">
        <authorList>
            <person name="Delattre M."/>
        </authorList>
    </citation>
    <scope>NUCLEOTIDE SEQUENCE</scope>
    <source>
        <strain evidence="2">AF72</strain>
    </source>
</reference>
<feature type="compositionally biased region" description="Pro residues" evidence="1">
    <location>
        <begin position="224"/>
        <end position="235"/>
    </location>
</feature>
<feature type="compositionally biased region" description="Low complexity" evidence="1">
    <location>
        <begin position="150"/>
        <end position="170"/>
    </location>
</feature>
<feature type="compositionally biased region" description="Polar residues" evidence="1">
    <location>
        <begin position="431"/>
        <end position="443"/>
    </location>
</feature>
<dbReference type="EMBL" id="CATQJA010002665">
    <property type="protein sequence ID" value="CAJ0583108.1"/>
    <property type="molecule type" value="Genomic_DNA"/>
</dbReference>
<protein>
    <submittedName>
        <fullName evidence="2">Uncharacterized protein</fullName>
    </submittedName>
</protein>
<organism evidence="2 3">
    <name type="scientific">Mesorhabditis spiculigera</name>
    <dbReference type="NCBI Taxonomy" id="96644"/>
    <lineage>
        <taxon>Eukaryota</taxon>
        <taxon>Metazoa</taxon>
        <taxon>Ecdysozoa</taxon>
        <taxon>Nematoda</taxon>
        <taxon>Chromadorea</taxon>
        <taxon>Rhabditida</taxon>
        <taxon>Rhabditina</taxon>
        <taxon>Rhabditomorpha</taxon>
        <taxon>Rhabditoidea</taxon>
        <taxon>Rhabditidae</taxon>
        <taxon>Mesorhabditinae</taxon>
        <taxon>Mesorhabditis</taxon>
    </lineage>
</organism>
<feature type="region of interest" description="Disordered" evidence="1">
    <location>
        <begin position="187"/>
        <end position="237"/>
    </location>
</feature>
<evidence type="ECO:0000256" key="1">
    <source>
        <dbReference type="SAM" id="MobiDB-lite"/>
    </source>
</evidence>
<feature type="region of interest" description="Disordered" evidence="1">
    <location>
        <begin position="1371"/>
        <end position="1403"/>
    </location>
</feature>
<accession>A0AA36DB84</accession>
<feature type="non-terminal residue" evidence="2">
    <location>
        <position position="1"/>
    </location>
</feature>
<comment type="caution">
    <text evidence="2">The sequence shown here is derived from an EMBL/GenBank/DDBJ whole genome shotgun (WGS) entry which is preliminary data.</text>
</comment>
<sequence length="1403" mass="159095">MSNDLSCKETLNVEDSSARAIVQNMAHNQHPAARAAASQMPQQGPLQIPHQLIAQASMASPAVQQDLVARFNQPANLANIISMGQSAPNLSTIGHTVLQQHLLSQMQPAERERLMANLQNLQSQPGLYILQQQQQQQQQQRQQTHHQQHQQHQQLQQHQHQQHQQLLQAAQPQQVVHQQLQQVQLQQQHRSQPVQQSRIVQNVKRPPPAKTATAIAQSSQHPLARPPPPSTPPTPRYDHIHADYKRLLAATQQAAEQQVFLEAQRINEARAAAAQKAEYEEQQRKLAQQQVLNYANGLAAQHRNPIVATSQMHQPQPSNVQHQQAAMIQELLAGMSNHSTLDHARELYRRITDQLQQPGQEMTPSPQPQPQIQQRPPPQQTYQQSQITSQLFARMGGNHVDLSNMTASHALSQTAQQLHQAGLGQPTSIYQQQAMPSSSQETLFSPPRIPHATPPHHIIQNTTSSPRPQPSILRRRGDAGPSPSLKRRLDDSRPTSGNGIATPPDMKAPHRALQFPDDNRESPYDDNGESPKKRNRKQTFDTETNELKLYQHLATPKAPQPKRRGRPPRSETEAKLLAQAELERYRIAQMKQDTGIPKVPLQGPLVIETTRVIVDQPCSSKSLPPEQPESPKSTKPLIPDLSFLEKDEADAVMALVNIREEKAQKLYNRETAVKTLLAFSGPFEECLPKREKLREARLEMSRMKFKTNSELGKIGPLTPFREFDTNTIRFEDLLREQLMADEVFNTASESDKKKIRNVRAAQEPFWKQPSRAEIGLEGALTYDQLSGSEKMPKAWRPSKTGALGRFKAHDPFKKPMRQLRVAERDFATSYNALTIPKPRPSSRQEELIFVEDDPADDIESEPLLLPVGIAGHKLEEKEGMSTQIGNAVREVVDCMMHALSQEDSRKPFKRKGKDCTKRLAYVLSALPDYDEEADISYKPNKGEMVCSCDLLDPLPKNMLKCEACKPLVTRSTNYNSKDGKVKPVDVSNYDYRVFWQLKEDCLLNFARGSKAIVLNYAEMLKQFKPDWYRRMTLEQKMDIAPTDLSEIAEWKKVRRIETFICGYPYLLPEKPVIYNDQVLEMPARHHITETMASTAPFRALAGPNSDNPAGVEKDRDWKPLRWPVPVLADDIKPLNMYDTYRLRMGLSLVAELELDVNIWLDEYSSHDFWEGTFDKPLTEVETSFRKPKELEHKPYLGISRRKRVFNRKGERYRGTYGLNGDDDTGAEVVESDLSDEEEMQLNESEIKSEVPDESNGNDLLTPPPMEVSMTEVLSVEDEKPSENLNSSPPTPVHVRSFARKPRAAGPRVHDLTFADAPEEKGTFEIAQRLRAKMEAHVDFIREPLAGYLQSMERAVDVLTQNMQIYRGDVWQIPEHELEPEEPENNATDNDDEEGDSSGESTTY</sequence>